<dbReference type="Gene3D" id="1.25.40.10">
    <property type="entry name" value="Tetratricopeptide repeat domain"/>
    <property type="match status" value="1"/>
</dbReference>
<dbReference type="SUPFAM" id="SSF81901">
    <property type="entry name" value="HCP-like"/>
    <property type="match status" value="1"/>
</dbReference>
<evidence type="ECO:0000313" key="1">
    <source>
        <dbReference type="EMBL" id="VYT27599.1"/>
    </source>
</evidence>
<reference evidence="1" key="1">
    <citation type="submission" date="2019-11" db="EMBL/GenBank/DDBJ databases">
        <authorList>
            <person name="Feng L."/>
        </authorList>
    </citation>
    <scope>NUCLEOTIDE SEQUENCE</scope>
    <source>
        <strain evidence="1">AMuciniphilaLFYP55</strain>
    </source>
</reference>
<dbReference type="SMART" id="SM00671">
    <property type="entry name" value="SEL1"/>
    <property type="match status" value="1"/>
</dbReference>
<dbReference type="InterPro" id="IPR006597">
    <property type="entry name" value="Sel1-like"/>
</dbReference>
<dbReference type="AlphaFoldDB" id="A0A6N2VAS3"/>
<accession>A0A6N2VAS3</accession>
<dbReference type="InterPro" id="IPR011990">
    <property type="entry name" value="TPR-like_helical_dom_sf"/>
</dbReference>
<evidence type="ECO:0008006" key="2">
    <source>
        <dbReference type="Google" id="ProtNLM"/>
    </source>
</evidence>
<dbReference type="EMBL" id="CACRSS010000021">
    <property type="protein sequence ID" value="VYT27599.1"/>
    <property type="molecule type" value="Genomic_DNA"/>
</dbReference>
<proteinExistence type="predicted"/>
<sequence length="252" mass="28929">MSIKSALIISGAILAAALGIYWIAAPREACPEELYRQYMQLSPFEQFDQKEKLLKKAAQAGCIPAMRQMADHNFISKNDLKAEEYNYWIKKAADHGSPQAQYEAFTECISENPSEVLAYLIQADRQSYAPASLELGRLYACGDEEYGIMRDERKAMEFYQKAAALNNPEALYLLYLMGKLEIPSREEAERHPDAYARYLQQAQRQKAFPIMPAAMDGEVPANRQSRERIREVLKTYLPQNPKAVEWIQQNYR</sequence>
<name>A0A6N2VAS3_9BACT</name>
<dbReference type="PANTHER" id="PTHR11102">
    <property type="entry name" value="SEL-1-LIKE PROTEIN"/>
    <property type="match status" value="1"/>
</dbReference>
<dbReference type="RefSeq" id="WP_102721200.1">
    <property type="nucleotide sequence ID" value="NZ_CACRSS010000021.1"/>
</dbReference>
<dbReference type="InterPro" id="IPR050767">
    <property type="entry name" value="Sel1_AlgK"/>
</dbReference>
<organism evidence="1">
    <name type="scientific">Akkermansia muciniphila</name>
    <dbReference type="NCBI Taxonomy" id="239935"/>
    <lineage>
        <taxon>Bacteria</taxon>
        <taxon>Pseudomonadati</taxon>
        <taxon>Verrucomicrobiota</taxon>
        <taxon>Verrucomicrobiia</taxon>
        <taxon>Verrucomicrobiales</taxon>
        <taxon>Akkermansiaceae</taxon>
        <taxon>Akkermansia</taxon>
    </lineage>
</organism>
<dbReference type="PANTHER" id="PTHR11102:SF160">
    <property type="entry name" value="ERAD-ASSOCIATED E3 UBIQUITIN-PROTEIN LIGASE COMPONENT HRD3"/>
    <property type="match status" value="1"/>
</dbReference>
<gene>
    <name evidence="1" type="ORF">AMLFYP55_01442</name>
</gene>
<protein>
    <recommendedName>
        <fullName evidence="2">Sel1 repeat family protein</fullName>
    </recommendedName>
</protein>
<dbReference type="OrthoDB" id="7056571at2"/>